<evidence type="ECO:0000256" key="2">
    <source>
        <dbReference type="ARBA" id="ARBA00004459"/>
    </source>
</evidence>
<keyword evidence="11" id="KW-0614">Plasmid</keyword>
<name>W5SLA2_9SPIR</name>
<evidence type="ECO:0000256" key="3">
    <source>
        <dbReference type="ARBA" id="ARBA00022729"/>
    </source>
</evidence>
<dbReference type="SUPFAM" id="SSF74748">
    <property type="entry name" value="Variable surface antigen VlsE"/>
    <property type="match status" value="1"/>
</dbReference>
<sequence>MTKMKESEIKGEIKGKREIERGKERGNRGEIMMGRRILKGIVMVMVVMVVMGCNSGGVSGGEGGAGGGEGRGAKSLSEVLLEVGRSAGDAFYSFLELVSGSLGLTVTADTTRSKVGEYFSGLGKKLGEASEELEKVAVKATSGVDKSEESNNIKNPIKVAVDKAKISLSALKGYLESLKEIGDDKKLVEVANNQQGASASTKELKIVYRALKGIVDAAVEVGVDKPKESTITLANGTIGVNDAKNGAKVLAAGANAGAAVGEKAALIVSSVRGEEMLASIVNSTEGDATGTIDSDVNGSTSALKFAKGGTADHLAKDEAKAGAVSGGVALRSLVKEGKLAANNGGNDNKAVQSAGITAVNKLLGAVEGIVKKTVNNVLEKVKQEVDKARDLKAAGK</sequence>
<feature type="region of interest" description="Disordered" evidence="9">
    <location>
        <begin position="1"/>
        <end position="26"/>
    </location>
</feature>
<organism evidence="11">
    <name type="scientific">Borrelia crocidurae DOU</name>
    <dbReference type="NCBI Taxonomy" id="1293575"/>
    <lineage>
        <taxon>Bacteria</taxon>
        <taxon>Pseudomonadati</taxon>
        <taxon>Spirochaetota</taxon>
        <taxon>Spirochaetia</taxon>
        <taxon>Spirochaetales</taxon>
        <taxon>Borreliaceae</taxon>
        <taxon>Borrelia</taxon>
    </lineage>
</organism>
<evidence type="ECO:0000313" key="11">
    <source>
        <dbReference type="EMBL" id="AHH07665.1"/>
    </source>
</evidence>
<evidence type="ECO:0000256" key="10">
    <source>
        <dbReference type="SAM" id="Phobius"/>
    </source>
</evidence>
<evidence type="ECO:0000256" key="1">
    <source>
        <dbReference type="ARBA" id="ARBA00003932"/>
    </source>
</evidence>
<dbReference type="AlphaFoldDB" id="W5SLA2"/>
<evidence type="ECO:0000256" key="8">
    <source>
        <dbReference type="RuleBase" id="RU363105"/>
    </source>
</evidence>
<dbReference type="InterPro" id="IPR000680">
    <property type="entry name" value="Borrelia_lipo"/>
</dbReference>
<keyword evidence="4 8" id="KW-0472">Membrane</keyword>
<dbReference type="HOGENOM" id="CLU_054711_0_0_12"/>
<keyword evidence="10" id="KW-1133">Transmembrane helix</keyword>
<reference evidence="11" key="1">
    <citation type="submission" date="2013-02" db="EMBL/GenBank/DDBJ databases">
        <title>Comparative genomics of Borrelia species.</title>
        <authorList>
            <person name="Schwan T.G."/>
            <person name="Raffel S.J."/>
            <person name="Porcella S.F."/>
        </authorList>
    </citation>
    <scope>NUCLEOTIDE SEQUENCE</scope>
    <source>
        <strain evidence="11">DOU</strain>
        <plasmid evidence="11">unnamed</plasmid>
    </source>
</reference>
<protein>
    <recommendedName>
        <fullName evidence="8">Variable large protein</fullName>
    </recommendedName>
</protein>
<keyword evidence="3" id="KW-0732">Signal</keyword>
<comment type="function">
    <text evidence="1 8">The Vlp and Vsp proteins are antigenically distinct proteins, only one vlp or vsp gene is transcriptionally active at any one time. Switching between these genes is a mechanism of host immune response evasion.</text>
</comment>
<evidence type="ECO:0000256" key="5">
    <source>
        <dbReference type="ARBA" id="ARBA00023139"/>
    </source>
</evidence>
<evidence type="ECO:0000256" key="7">
    <source>
        <dbReference type="ARBA" id="ARBA00023288"/>
    </source>
</evidence>
<gene>
    <name evidence="11" type="ORF">BCD_1599</name>
</gene>
<keyword evidence="10" id="KW-0812">Transmembrane</keyword>
<evidence type="ECO:0000256" key="9">
    <source>
        <dbReference type="SAM" id="MobiDB-lite"/>
    </source>
</evidence>
<proteinExistence type="predicted"/>
<dbReference type="EMBL" id="CP004330">
    <property type="protein sequence ID" value="AHH07665.1"/>
    <property type="molecule type" value="Genomic_DNA"/>
</dbReference>
<feature type="transmembrane region" description="Helical" evidence="10">
    <location>
        <begin position="37"/>
        <end position="57"/>
    </location>
</feature>
<evidence type="ECO:0000256" key="4">
    <source>
        <dbReference type="ARBA" id="ARBA00023136"/>
    </source>
</evidence>
<comment type="subcellular location">
    <subcellularLocation>
        <location evidence="2 8">Cell outer membrane</location>
        <topology evidence="2 8">Lipid-anchor</topology>
    </subcellularLocation>
</comment>
<evidence type="ECO:0000256" key="6">
    <source>
        <dbReference type="ARBA" id="ARBA00023237"/>
    </source>
</evidence>
<dbReference type="Pfam" id="PF00921">
    <property type="entry name" value="Lipoprotein_2"/>
    <property type="match status" value="1"/>
</dbReference>
<keyword evidence="7 8" id="KW-0449">Lipoprotein</keyword>
<accession>W5SLA2</accession>
<keyword evidence="5 8" id="KW-0564">Palmitate</keyword>
<keyword evidence="6 8" id="KW-0998">Cell outer membrane</keyword>
<geneLocation type="plasmid" evidence="11">
    <name>unnamed</name>
</geneLocation>
<dbReference type="GO" id="GO:0009279">
    <property type="term" value="C:cell outer membrane"/>
    <property type="evidence" value="ECO:0007669"/>
    <property type="project" value="UniProtKB-SubCell"/>
</dbReference>